<reference evidence="1 2" key="1">
    <citation type="submission" date="2016-10" db="EMBL/GenBank/DDBJ databases">
        <authorList>
            <person name="de Groot N.N."/>
        </authorList>
    </citation>
    <scope>NUCLEOTIDE SEQUENCE [LARGE SCALE GENOMIC DNA]</scope>
    <source>
        <strain evidence="1 2">CGMCC 4.7037</strain>
    </source>
</reference>
<dbReference type="AlphaFoldDB" id="A0A1H5Z1T7"/>
<accession>A0A1H5Z1T7</accession>
<protein>
    <submittedName>
        <fullName evidence="1">Uncharacterized protein</fullName>
    </submittedName>
</protein>
<organism evidence="1 2">
    <name type="scientific">Nonomuraea solani</name>
    <dbReference type="NCBI Taxonomy" id="1144553"/>
    <lineage>
        <taxon>Bacteria</taxon>
        <taxon>Bacillati</taxon>
        <taxon>Actinomycetota</taxon>
        <taxon>Actinomycetes</taxon>
        <taxon>Streptosporangiales</taxon>
        <taxon>Streptosporangiaceae</taxon>
        <taxon>Nonomuraea</taxon>
    </lineage>
</organism>
<evidence type="ECO:0000313" key="1">
    <source>
        <dbReference type="EMBL" id="SEG30238.1"/>
    </source>
</evidence>
<dbReference type="Proteomes" id="UP000236732">
    <property type="component" value="Unassembled WGS sequence"/>
</dbReference>
<dbReference type="RefSeq" id="WP_103955170.1">
    <property type="nucleotide sequence ID" value="NZ_FNVT01000002.1"/>
</dbReference>
<keyword evidence="2" id="KW-1185">Reference proteome</keyword>
<gene>
    <name evidence="1" type="ORF">SAMN05444920_102506</name>
</gene>
<evidence type="ECO:0000313" key="2">
    <source>
        <dbReference type="Proteomes" id="UP000236732"/>
    </source>
</evidence>
<sequence>MEQAEARDERERPWKVTEAVQEWAEGDVSPARGLLEQVIAERALTRLAEWQPRRQDEPGPWRAIGGVNNHYLYATPEELEALGAAVAGLLEPLMARGGDPAARPDGARPVLLTQLLVPLPPTDSGD</sequence>
<dbReference type="OrthoDB" id="7945987at2"/>
<dbReference type="EMBL" id="FNVT01000002">
    <property type="protein sequence ID" value="SEG30238.1"/>
    <property type="molecule type" value="Genomic_DNA"/>
</dbReference>
<name>A0A1H5Z1T7_9ACTN</name>
<proteinExistence type="predicted"/>